<organism evidence="1 2">
    <name type="scientific">Microctonus aethiopoides</name>
    <dbReference type="NCBI Taxonomy" id="144406"/>
    <lineage>
        <taxon>Eukaryota</taxon>
        <taxon>Metazoa</taxon>
        <taxon>Ecdysozoa</taxon>
        <taxon>Arthropoda</taxon>
        <taxon>Hexapoda</taxon>
        <taxon>Insecta</taxon>
        <taxon>Pterygota</taxon>
        <taxon>Neoptera</taxon>
        <taxon>Endopterygota</taxon>
        <taxon>Hymenoptera</taxon>
        <taxon>Apocrita</taxon>
        <taxon>Ichneumonoidea</taxon>
        <taxon>Braconidae</taxon>
        <taxon>Euphorinae</taxon>
        <taxon>Microctonus</taxon>
    </lineage>
</organism>
<dbReference type="EMBL" id="JAQQBS010001422">
    <property type="protein sequence ID" value="KAK0165634.1"/>
    <property type="molecule type" value="Genomic_DNA"/>
</dbReference>
<keyword evidence="2" id="KW-1185">Reference proteome</keyword>
<proteinExistence type="predicted"/>
<protein>
    <submittedName>
        <fullName evidence="1">Uncharacterized protein</fullName>
    </submittedName>
</protein>
<sequence>MELTVQNLTNEIHKVMDESTPEWKENKYSKEFDIRIKKLIISERNYIRKTTQRNICKECRKMVNRINNKIKRELHQNIDDNISKCMKNLEVKNGENGITFNKVEIANAFSSKITRVLDQSALPSQVLFQAMSLPTLPAVVTRIIT</sequence>
<evidence type="ECO:0000313" key="1">
    <source>
        <dbReference type="EMBL" id="KAK0165634.1"/>
    </source>
</evidence>
<reference evidence="1" key="1">
    <citation type="journal article" date="2023" name="bioRxiv">
        <title>Scaffold-level genome assemblies of two parasitoid biocontrol wasps reveal the parthenogenesis mechanism and an associated novel virus.</title>
        <authorList>
            <person name="Inwood S."/>
            <person name="Skelly J."/>
            <person name="Guhlin J."/>
            <person name="Harrop T."/>
            <person name="Goldson S."/>
            <person name="Dearden P."/>
        </authorList>
    </citation>
    <scope>NUCLEOTIDE SEQUENCE</scope>
    <source>
        <strain evidence="1">Irish</strain>
        <tissue evidence="1">Whole body</tissue>
    </source>
</reference>
<dbReference type="Proteomes" id="UP001168990">
    <property type="component" value="Unassembled WGS sequence"/>
</dbReference>
<accession>A0AA39FA45</accession>
<evidence type="ECO:0000313" key="2">
    <source>
        <dbReference type="Proteomes" id="UP001168990"/>
    </source>
</evidence>
<name>A0AA39FA45_9HYME</name>
<dbReference type="AlphaFoldDB" id="A0AA39FA45"/>
<comment type="caution">
    <text evidence="1">The sequence shown here is derived from an EMBL/GenBank/DDBJ whole genome shotgun (WGS) entry which is preliminary data.</text>
</comment>
<reference evidence="1" key="2">
    <citation type="submission" date="2023-03" db="EMBL/GenBank/DDBJ databases">
        <authorList>
            <person name="Inwood S.N."/>
            <person name="Skelly J.G."/>
            <person name="Guhlin J."/>
            <person name="Harrop T.W.R."/>
            <person name="Goldson S.G."/>
            <person name="Dearden P.K."/>
        </authorList>
    </citation>
    <scope>NUCLEOTIDE SEQUENCE</scope>
    <source>
        <strain evidence="1">Irish</strain>
        <tissue evidence="1">Whole body</tissue>
    </source>
</reference>
<gene>
    <name evidence="1" type="ORF">PV328_004136</name>
</gene>